<dbReference type="Gene3D" id="3.40.50.1820">
    <property type="entry name" value="alpha/beta hydrolase"/>
    <property type="match status" value="1"/>
</dbReference>
<dbReference type="InterPro" id="IPR050300">
    <property type="entry name" value="GDXG_lipolytic_enzyme"/>
</dbReference>
<feature type="transmembrane region" description="Helical" evidence="2">
    <location>
        <begin position="96"/>
        <end position="115"/>
    </location>
</feature>
<dbReference type="SUPFAM" id="SSF53474">
    <property type="entry name" value="alpha/beta-Hydrolases"/>
    <property type="match status" value="1"/>
</dbReference>
<keyword evidence="5" id="KW-1185">Reference proteome</keyword>
<dbReference type="Proteomes" id="UP000194464">
    <property type="component" value="Unassembled WGS sequence"/>
</dbReference>
<keyword evidence="1" id="KW-0378">Hydrolase</keyword>
<dbReference type="InterPro" id="IPR029058">
    <property type="entry name" value="AB_hydrolase_fold"/>
</dbReference>
<protein>
    <submittedName>
        <fullName evidence="4">Acetyl esterase</fullName>
    </submittedName>
</protein>
<feature type="domain" description="Alpha/beta hydrolase fold-3" evidence="3">
    <location>
        <begin position="97"/>
        <end position="304"/>
    </location>
</feature>
<name>A0ABY1R8N3_9MICO</name>
<proteinExistence type="predicted"/>
<accession>A0ABY1R8N3</accession>
<organism evidence="4 5">
    <name type="scientific">Plantibacter elymi</name>
    <name type="common">nom. nud.</name>
    <dbReference type="NCBI Taxonomy" id="199708"/>
    <lineage>
        <taxon>Bacteria</taxon>
        <taxon>Bacillati</taxon>
        <taxon>Actinomycetota</taxon>
        <taxon>Actinomycetes</taxon>
        <taxon>Micrococcales</taxon>
        <taxon>Microbacteriaceae</taxon>
        <taxon>Plantibacter</taxon>
    </lineage>
</organism>
<sequence>MARSKPTVDAFVTAVSGRLAALQQTPEPKDPVGRRAHAAAFDRVSSEALGTETLVAATEDHTVHVPGHPDARLRVYWPDQQRLPALADGASGGRPVLVYFFGGGFTIAGIDWIGWDAGFRRRAREAGVIIVAGEYSLAPEVRYPAQPEQCWSVFEWAAEHARSLGGDPDRLAIGGASSGGNLAAAVTLMNRDRAKRPIRLQLLEAPALDLTRGHLDARGITQVPGAILRRLARQLVLQYLGPDRATQRKPYASPLLATDHRGLPPAVIYTAEMDPLRGDGEAYARVLSEAGVPVSCVRYIGQTHTSGGLTGHVPAADHLHRDVITTLRTLHEEPTSYGAPLREPAEASR</sequence>
<keyword evidence="2" id="KW-0472">Membrane</keyword>
<keyword evidence="2" id="KW-0812">Transmembrane</keyword>
<dbReference type="RefSeq" id="WP_086472821.1">
    <property type="nucleotide sequence ID" value="NZ_FXWJ01000001.1"/>
</dbReference>
<comment type="caution">
    <text evidence="4">The sequence shown here is derived from an EMBL/GenBank/DDBJ whole genome shotgun (WGS) entry which is preliminary data.</text>
</comment>
<dbReference type="PANTHER" id="PTHR48081">
    <property type="entry name" value="AB HYDROLASE SUPERFAMILY PROTEIN C4A8.06C"/>
    <property type="match status" value="1"/>
</dbReference>
<dbReference type="InterPro" id="IPR013094">
    <property type="entry name" value="AB_hydrolase_3"/>
</dbReference>
<evidence type="ECO:0000256" key="2">
    <source>
        <dbReference type="SAM" id="Phobius"/>
    </source>
</evidence>
<evidence type="ECO:0000259" key="3">
    <source>
        <dbReference type="Pfam" id="PF07859"/>
    </source>
</evidence>
<dbReference type="Pfam" id="PF07859">
    <property type="entry name" value="Abhydrolase_3"/>
    <property type="match status" value="1"/>
</dbReference>
<gene>
    <name evidence="4" type="ORF">SAMN06295909_0638</name>
</gene>
<dbReference type="EMBL" id="FXWJ01000001">
    <property type="protein sequence ID" value="SMQ61757.1"/>
    <property type="molecule type" value="Genomic_DNA"/>
</dbReference>
<evidence type="ECO:0000313" key="5">
    <source>
        <dbReference type="Proteomes" id="UP000194464"/>
    </source>
</evidence>
<dbReference type="PANTHER" id="PTHR48081:SF8">
    <property type="entry name" value="ALPHA_BETA HYDROLASE FOLD-3 DOMAIN-CONTAINING PROTEIN-RELATED"/>
    <property type="match status" value="1"/>
</dbReference>
<reference evidence="4 5" key="1">
    <citation type="submission" date="2017-04" db="EMBL/GenBank/DDBJ databases">
        <authorList>
            <person name="Varghese N."/>
            <person name="Submissions S."/>
        </authorList>
    </citation>
    <scope>NUCLEOTIDE SEQUENCE [LARGE SCALE GENOMIC DNA]</scope>
    <source>
        <strain evidence="4 5">VKM Ac-1784</strain>
    </source>
</reference>
<keyword evidence="2" id="KW-1133">Transmembrane helix</keyword>
<evidence type="ECO:0000256" key="1">
    <source>
        <dbReference type="ARBA" id="ARBA00022801"/>
    </source>
</evidence>
<evidence type="ECO:0000313" key="4">
    <source>
        <dbReference type="EMBL" id="SMQ61757.1"/>
    </source>
</evidence>